<dbReference type="InterPro" id="IPR011701">
    <property type="entry name" value="MFS"/>
</dbReference>
<evidence type="ECO:0000256" key="3">
    <source>
        <dbReference type="ARBA" id="ARBA00022989"/>
    </source>
</evidence>
<dbReference type="AlphaFoldDB" id="A0A6A6CEY5"/>
<feature type="transmembrane region" description="Helical" evidence="10">
    <location>
        <begin position="113"/>
        <end position="133"/>
    </location>
</feature>
<dbReference type="GO" id="GO:0022857">
    <property type="term" value="F:transmembrane transporter activity"/>
    <property type="evidence" value="ECO:0007669"/>
    <property type="project" value="InterPro"/>
</dbReference>
<feature type="transmembrane region" description="Helical" evidence="10">
    <location>
        <begin position="421"/>
        <end position="441"/>
    </location>
</feature>
<feature type="transmembrane region" description="Helical" evidence="10">
    <location>
        <begin position="481"/>
        <end position="504"/>
    </location>
</feature>
<evidence type="ECO:0000256" key="8">
    <source>
        <dbReference type="ARBA" id="ARBA00077167"/>
    </source>
</evidence>
<evidence type="ECO:0000256" key="1">
    <source>
        <dbReference type="ARBA" id="ARBA00004141"/>
    </source>
</evidence>
<evidence type="ECO:0000256" key="2">
    <source>
        <dbReference type="ARBA" id="ARBA00022692"/>
    </source>
</evidence>
<dbReference type="Gene3D" id="1.20.1250.20">
    <property type="entry name" value="MFS general substrate transporter like domains"/>
    <property type="match status" value="1"/>
</dbReference>
<proteinExistence type="inferred from homology"/>
<dbReference type="GO" id="GO:0016020">
    <property type="term" value="C:membrane"/>
    <property type="evidence" value="ECO:0007669"/>
    <property type="project" value="UniProtKB-SubCell"/>
</dbReference>
<comment type="function">
    <text evidence="6">MFS transporter; part of the gene cluster that mediates the biosynthesis of cercosporin, a light-activated, non-host-selective toxin. The perylenequinone chromophore of cercosporin absorbs light energy to attain an electronically-activated triplet state and produces active oxygen species such as the hydroxyl radical, superoxide, hydrogen peroxide or singlet oxygen upon reaction with oxygen molecules. These reactive oxygen species cause damage to various cellular components including lipids, proteins and nucleic acids. Responsible for secretion and accumulation of cercosporin, but does not play any roles in self-protection against the toxicity of cercosporin.</text>
</comment>
<dbReference type="FunFam" id="1.20.1250.20:FF:000011">
    <property type="entry name" value="MFS multidrug transporter, putative"/>
    <property type="match status" value="1"/>
</dbReference>
<feature type="transmembrane region" description="Helical" evidence="10">
    <location>
        <begin position="347"/>
        <end position="366"/>
    </location>
</feature>
<evidence type="ECO:0000256" key="6">
    <source>
        <dbReference type="ARBA" id="ARBA00053977"/>
    </source>
</evidence>
<dbReference type="InterPro" id="IPR020846">
    <property type="entry name" value="MFS_dom"/>
</dbReference>
<evidence type="ECO:0000259" key="11">
    <source>
        <dbReference type="PROSITE" id="PS50850"/>
    </source>
</evidence>
<keyword evidence="4 10" id="KW-0472">Membrane</keyword>
<dbReference type="Proteomes" id="UP000799537">
    <property type="component" value="Unassembled WGS sequence"/>
</dbReference>
<feature type="transmembrane region" description="Helical" evidence="10">
    <location>
        <begin position="145"/>
        <end position="164"/>
    </location>
</feature>
<evidence type="ECO:0000313" key="12">
    <source>
        <dbReference type="EMBL" id="KAF2165784.1"/>
    </source>
</evidence>
<evidence type="ECO:0000313" key="13">
    <source>
        <dbReference type="Proteomes" id="UP000799537"/>
    </source>
</evidence>
<comment type="subcellular location">
    <subcellularLocation>
        <location evidence="1">Membrane</location>
        <topology evidence="1">Multi-pass membrane protein</topology>
    </subcellularLocation>
</comment>
<feature type="compositionally biased region" description="Basic and acidic residues" evidence="9">
    <location>
        <begin position="8"/>
        <end position="30"/>
    </location>
</feature>
<accession>A0A6A6CEY5</accession>
<evidence type="ECO:0000256" key="7">
    <source>
        <dbReference type="ARBA" id="ARBA00069139"/>
    </source>
</evidence>
<dbReference type="PANTHER" id="PTHR23502">
    <property type="entry name" value="MAJOR FACILITATOR SUPERFAMILY"/>
    <property type="match status" value="1"/>
</dbReference>
<reference evidence="12" key="1">
    <citation type="journal article" date="2020" name="Stud. Mycol.">
        <title>101 Dothideomycetes genomes: a test case for predicting lifestyles and emergence of pathogens.</title>
        <authorList>
            <person name="Haridas S."/>
            <person name="Albert R."/>
            <person name="Binder M."/>
            <person name="Bloem J."/>
            <person name="Labutti K."/>
            <person name="Salamov A."/>
            <person name="Andreopoulos B."/>
            <person name="Baker S."/>
            <person name="Barry K."/>
            <person name="Bills G."/>
            <person name="Bluhm B."/>
            <person name="Cannon C."/>
            <person name="Castanera R."/>
            <person name="Culley D."/>
            <person name="Daum C."/>
            <person name="Ezra D."/>
            <person name="Gonzalez J."/>
            <person name="Henrissat B."/>
            <person name="Kuo A."/>
            <person name="Liang C."/>
            <person name="Lipzen A."/>
            <person name="Lutzoni F."/>
            <person name="Magnuson J."/>
            <person name="Mondo S."/>
            <person name="Nolan M."/>
            <person name="Ohm R."/>
            <person name="Pangilinan J."/>
            <person name="Park H.-J."/>
            <person name="Ramirez L."/>
            <person name="Alfaro M."/>
            <person name="Sun H."/>
            <person name="Tritt A."/>
            <person name="Yoshinaga Y."/>
            <person name="Zwiers L.-H."/>
            <person name="Turgeon B."/>
            <person name="Goodwin S."/>
            <person name="Spatafora J."/>
            <person name="Crous P."/>
            <person name="Grigoriev I."/>
        </authorList>
    </citation>
    <scope>NUCLEOTIDE SEQUENCE</scope>
    <source>
        <strain evidence="12">ATCC 36951</strain>
    </source>
</reference>
<dbReference type="PANTHER" id="PTHR23502:SF68">
    <property type="entry name" value="MULTIDRUG TRANSPORTER, PUTATIVE (AFU_ORTHOLOGUE AFUA_3G01120)-RELATED"/>
    <property type="match status" value="1"/>
</dbReference>
<evidence type="ECO:0000256" key="9">
    <source>
        <dbReference type="SAM" id="MobiDB-lite"/>
    </source>
</evidence>
<feature type="transmembrane region" description="Helical" evidence="10">
    <location>
        <begin position="302"/>
        <end position="327"/>
    </location>
</feature>
<evidence type="ECO:0000256" key="4">
    <source>
        <dbReference type="ARBA" id="ARBA00023136"/>
    </source>
</evidence>
<feature type="transmembrane region" description="Helical" evidence="10">
    <location>
        <begin position="204"/>
        <end position="227"/>
    </location>
</feature>
<feature type="region of interest" description="Disordered" evidence="9">
    <location>
        <begin position="1"/>
        <end position="69"/>
    </location>
</feature>
<keyword evidence="3 10" id="KW-1133">Transmembrane helix</keyword>
<dbReference type="CDD" id="cd17323">
    <property type="entry name" value="MFS_Tpo1_MDR_like"/>
    <property type="match status" value="1"/>
</dbReference>
<dbReference type="InterPro" id="IPR036259">
    <property type="entry name" value="MFS_trans_sf"/>
</dbReference>
<dbReference type="GeneID" id="54570537"/>
<evidence type="ECO:0000256" key="10">
    <source>
        <dbReference type="SAM" id="Phobius"/>
    </source>
</evidence>
<dbReference type="OrthoDB" id="5296287at2759"/>
<keyword evidence="13" id="KW-1185">Reference proteome</keyword>
<protein>
    <recommendedName>
        <fullName evidence="7">Cercosporin MFS transporter CTB4</fullName>
    </recommendedName>
    <alternativeName>
        <fullName evidence="8">Cercosporin toxin biosynthesis cluster protein 4</fullName>
    </alternativeName>
</protein>
<dbReference type="Pfam" id="PF07690">
    <property type="entry name" value="MFS_1"/>
    <property type="match status" value="1"/>
</dbReference>
<dbReference type="RefSeq" id="XP_033666673.1">
    <property type="nucleotide sequence ID" value="XM_033817265.1"/>
</dbReference>
<feature type="domain" description="Major facilitator superfamily (MFS) profile" evidence="11">
    <location>
        <begin position="78"/>
        <end position="509"/>
    </location>
</feature>
<feature type="transmembrane region" description="Helical" evidence="10">
    <location>
        <begin position="76"/>
        <end position="93"/>
    </location>
</feature>
<dbReference type="SUPFAM" id="SSF103473">
    <property type="entry name" value="MFS general substrate transporter"/>
    <property type="match status" value="1"/>
</dbReference>
<keyword evidence="2 10" id="KW-0812">Transmembrane</keyword>
<evidence type="ECO:0000256" key="5">
    <source>
        <dbReference type="ARBA" id="ARBA00038347"/>
    </source>
</evidence>
<name>A0A6A6CEY5_ZASCE</name>
<gene>
    <name evidence="12" type="ORF">M409DRAFT_67112</name>
</gene>
<feature type="transmembrane region" description="Helical" evidence="10">
    <location>
        <begin position="170"/>
        <end position="192"/>
    </location>
</feature>
<dbReference type="PROSITE" id="PS50850">
    <property type="entry name" value="MFS"/>
    <property type="match status" value="1"/>
</dbReference>
<organism evidence="12 13">
    <name type="scientific">Zasmidium cellare ATCC 36951</name>
    <dbReference type="NCBI Taxonomy" id="1080233"/>
    <lineage>
        <taxon>Eukaryota</taxon>
        <taxon>Fungi</taxon>
        <taxon>Dikarya</taxon>
        <taxon>Ascomycota</taxon>
        <taxon>Pezizomycotina</taxon>
        <taxon>Dothideomycetes</taxon>
        <taxon>Dothideomycetidae</taxon>
        <taxon>Mycosphaerellales</taxon>
        <taxon>Mycosphaerellaceae</taxon>
        <taxon>Zasmidium</taxon>
    </lineage>
</organism>
<comment type="similarity">
    <text evidence="5">Belongs to the major facilitator superfamily. CAR1 family.</text>
</comment>
<feature type="transmembrane region" description="Helical" evidence="10">
    <location>
        <begin position="453"/>
        <end position="475"/>
    </location>
</feature>
<feature type="compositionally biased region" description="Acidic residues" evidence="9">
    <location>
        <begin position="52"/>
        <end position="64"/>
    </location>
</feature>
<dbReference type="EMBL" id="ML993599">
    <property type="protein sequence ID" value="KAF2165784.1"/>
    <property type="molecule type" value="Genomic_DNA"/>
</dbReference>
<feature type="transmembrane region" description="Helical" evidence="10">
    <location>
        <begin position="387"/>
        <end position="409"/>
    </location>
</feature>
<feature type="transmembrane region" description="Helical" evidence="10">
    <location>
        <begin position="233"/>
        <end position="253"/>
    </location>
</feature>
<sequence length="516" mass="56340">MASTQLEKQTEPVQGDRLEEAKDISDRGTGEDVEQAQIPQPEDEHDTSAEHDEFEVTWDGDDDPSNPMNWSNSRKISIIAMVSFVTFLTPLASSMFAPGVPNVMEEFSTSSNLLAAFVVSIYVLGFAFGPLVVAPASELLGRSPVYHICNTLFVIFTILNAVAVNLPMLIAFRFFAGFAGVGAITIGSGTIADLIPPERRGMSMALYSMGPIFGPIVGPIAGGFLTQGAGWRWVFWVITISGGVVTVACFFVLRETLATVILEKKAIRLRKETNNPDWHVRKPLDLPPRQLLMQSIVRPMRILLLTPVASAMSIYIAILYGLLYILFTTFTFVFKDQYGFSTSSAGLSYLGSGVGTLAGLLYATMLSDRKVRQKIAINQKPQPEDRLPLYMVLPSCLSIPVGFFIYGWGAQYQVHWIVPQVGTVITSFGVIIILMCVQTYLVDTFTTYAASAIAANTVLRSLLGALLPLCGLDIYDALGLGWGNTLFGLIAFIIAPIPILFGLYGERLRAMKPFVG</sequence>